<name>A0ACB9PUJ0_BAUVA</name>
<evidence type="ECO:0000313" key="2">
    <source>
        <dbReference type="Proteomes" id="UP000828941"/>
    </source>
</evidence>
<sequence length="102" mass="10851">MEETLLPKRCSETFGVVSEDGGFFEQLKQVSFTAAPMVAVTLAQYLLQFVSLMMVGHLGGELSLSGVALGTSFANVTGFSVILGMSGALETLWANIRSRTIS</sequence>
<evidence type="ECO:0000313" key="1">
    <source>
        <dbReference type="EMBL" id="KAI4352161.1"/>
    </source>
</evidence>
<dbReference type="Proteomes" id="UP000828941">
    <property type="component" value="Chromosome 3"/>
</dbReference>
<comment type="caution">
    <text evidence="1">The sequence shown here is derived from an EMBL/GenBank/DDBJ whole genome shotgun (WGS) entry which is preliminary data.</text>
</comment>
<gene>
    <name evidence="1" type="ORF">L6164_006439</name>
</gene>
<dbReference type="EMBL" id="CM039428">
    <property type="protein sequence ID" value="KAI4352161.1"/>
    <property type="molecule type" value="Genomic_DNA"/>
</dbReference>
<accession>A0ACB9PUJ0</accession>
<organism evidence="1 2">
    <name type="scientific">Bauhinia variegata</name>
    <name type="common">Purple orchid tree</name>
    <name type="synonym">Phanera variegata</name>
    <dbReference type="NCBI Taxonomy" id="167791"/>
    <lineage>
        <taxon>Eukaryota</taxon>
        <taxon>Viridiplantae</taxon>
        <taxon>Streptophyta</taxon>
        <taxon>Embryophyta</taxon>
        <taxon>Tracheophyta</taxon>
        <taxon>Spermatophyta</taxon>
        <taxon>Magnoliopsida</taxon>
        <taxon>eudicotyledons</taxon>
        <taxon>Gunneridae</taxon>
        <taxon>Pentapetalae</taxon>
        <taxon>rosids</taxon>
        <taxon>fabids</taxon>
        <taxon>Fabales</taxon>
        <taxon>Fabaceae</taxon>
        <taxon>Cercidoideae</taxon>
        <taxon>Cercideae</taxon>
        <taxon>Bauhiniinae</taxon>
        <taxon>Bauhinia</taxon>
    </lineage>
</organism>
<keyword evidence="2" id="KW-1185">Reference proteome</keyword>
<reference evidence="1 2" key="1">
    <citation type="journal article" date="2022" name="DNA Res.">
        <title>Chromosomal-level genome assembly of the orchid tree Bauhinia variegata (Leguminosae; Cercidoideae) supports the allotetraploid origin hypothesis of Bauhinia.</title>
        <authorList>
            <person name="Zhong Y."/>
            <person name="Chen Y."/>
            <person name="Zheng D."/>
            <person name="Pang J."/>
            <person name="Liu Y."/>
            <person name="Luo S."/>
            <person name="Meng S."/>
            <person name="Qian L."/>
            <person name="Wei D."/>
            <person name="Dai S."/>
            <person name="Zhou R."/>
        </authorList>
    </citation>
    <scope>NUCLEOTIDE SEQUENCE [LARGE SCALE GENOMIC DNA]</scope>
    <source>
        <strain evidence="1">BV-YZ2020</strain>
    </source>
</reference>
<protein>
    <submittedName>
        <fullName evidence="1">Uncharacterized protein</fullName>
    </submittedName>
</protein>
<proteinExistence type="predicted"/>